<dbReference type="PROSITE" id="PS51257">
    <property type="entry name" value="PROKAR_LIPOPROTEIN"/>
    <property type="match status" value="1"/>
</dbReference>
<dbReference type="EMBL" id="VLKU01000017">
    <property type="protein sequence ID" value="TWI28053.1"/>
    <property type="molecule type" value="Genomic_DNA"/>
</dbReference>
<accession>A0A562N7G2</accession>
<organism evidence="2 3">
    <name type="scientific">Paracoccus sulfuroxidans</name>
    <dbReference type="NCBI Taxonomy" id="384678"/>
    <lineage>
        <taxon>Bacteria</taxon>
        <taxon>Pseudomonadati</taxon>
        <taxon>Pseudomonadota</taxon>
        <taxon>Alphaproteobacteria</taxon>
        <taxon>Rhodobacterales</taxon>
        <taxon>Paracoccaceae</taxon>
        <taxon>Paracoccus</taxon>
    </lineage>
</organism>
<dbReference type="Proteomes" id="UP000316225">
    <property type="component" value="Unassembled WGS sequence"/>
</dbReference>
<evidence type="ECO:0000256" key="1">
    <source>
        <dbReference type="SAM" id="SignalP"/>
    </source>
</evidence>
<gene>
    <name evidence="2" type="ORF">IQ24_03884</name>
</gene>
<evidence type="ECO:0000313" key="3">
    <source>
        <dbReference type="Proteomes" id="UP000316225"/>
    </source>
</evidence>
<dbReference type="Gene3D" id="3.30.10.10">
    <property type="entry name" value="Trypsin Inhibitor V, subunit A"/>
    <property type="match status" value="1"/>
</dbReference>
<dbReference type="InterPro" id="IPR021719">
    <property type="entry name" value="Prot_inh_I78"/>
</dbReference>
<dbReference type="Pfam" id="PF11720">
    <property type="entry name" value="Inhibitor_I78"/>
    <property type="match status" value="1"/>
</dbReference>
<feature type="chain" id="PRO_5022158349" evidence="1">
    <location>
        <begin position="25"/>
        <end position="91"/>
    </location>
</feature>
<sequence>MKLRLLALLPALMLAACVETSTPAVEPPQDACNATRFQGLVGQPEGVLKEMMLPAGARVIRPNDAITDDFRVDRLNVELGNTGRIEKVSCY</sequence>
<comment type="caution">
    <text evidence="2">The sequence shown here is derived from an EMBL/GenBank/DDBJ whole genome shotgun (WGS) entry which is preliminary data.</text>
</comment>
<evidence type="ECO:0000313" key="2">
    <source>
        <dbReference type="EMBL" id="TWI28053.1"/>
    </source>
</evidence>
<proteinExistence type="predicted"/>
<dbReference type="OrthoDB" id="8724542at2"/>
<feature type="signal peptide" evidence="1">
    <location>
        <begin position="1"/>
        <end position="24"/>
    </location>
</feature>
<name>A0A562N7G2_9RHOB</name>
<keyword evidence="1" id="KW-0732">Signal</keyword>
<reference evidence="2 3" key="1">
    <citation type="journal article" date="2015" name="Stand. Genomic Sci.">
        <title>Genomic Encyclopedia of Bacterial and Archaeal Type Strains, Phase III: the genomes of soil and plant-associated and newly described type strains.</title>
        <authorList>
            <person name="Whitman W.B."/>
            <person name="Woyke T."/>
            <person name="Klenk H.P."/>
            <person name="Zhou Y."/>
            <person name="Lilburn T.G."/>
            <person name="Beck B.J."/>
            <person name="De Vos P."/>
            <person name="Vandamme P."/>
            <person name="Eisen J.A."/>
            <person name="Garrity G."/>
            <person name="Hugenholtz P."/>
            <person name="Kyrpides N.C."/>
        </authorList>
    </citation>
    <scope>NUCLEOTIDE SEQUENCE [LARGE SCALE GENOMIC DNA]</scope>
    <source>
        <strain evidence="2 3">CGMCC 1.5364</strain>
    </source>
</reference>
<protein>
    <submittedName>
        <fullName evidence="2">Peptidase inhibitor I78 family protein</fullName>
    </submittedName>
</protein>
<dbReference type="AlphaFoldDB" id="A0A562N7G2"/>
<keyword evidence="3" id="KW-1185">Reference proteome</keyword>
<dbReference type="RefSeq" id="WP_145400023.1">
    <property type="nucleotide sequence ID" value="NZ_VLKU01000017.1"/>
</dbReference>